<evidence type="ECO:0000313" key="3">
    <source>
        <dbReference type="Proteomes" id="UP000616340"/>
    </source>
</evidence>
<gene>
    <name evidence="2" type="ORF">IE996_22935</name>
</gene>
<evidence type="ECO:0000256" key="1">
    <source>
        <dbReference type="SAM" id="MobiDB-lite"/>
    </source>
</evidence>
<feature type="compositionally biased region" description="Pro residues" evidence="1">
    <location>
        <begin position="42"/>
        <end position="63"/>
    </location>
</feature>
<protein>
    <submittedName>
        <fullName evidence="2">Uncharacterized protein</fullName>
    </submittedName>
</protein>
<proteinExistence type="predicted"/>
<dbReference type="Proteomes" id="UP000616340">
    <property type="component" value="Unassembled WGS sequence"/>
</dbReference>
<evidence type="ECO:0000313" key="2">
    <source>
        <dbReference type="EMBL" id="MBD3709672.1"/>
    </source>
</evidence>
<organism evidence="2 3">
    <name type="scientific">Klebsiella pneumoniae</name>
    <dbReference type="NCBI Taxonomy" id="573"/>
    <lineage>
        <taxon>Bacteria</taxon>
        <taxon>Pseudomonadati</taxon>
        <taxon>Pseudomonadota</taxon>
        <taxon>Gammaproteobacteria</taxon>
        <taxon>Enterobacterales</taxon>
        <taxon>Enterobacteriaceae</taxon>
        <taxon>Klebsiella/Raoultella group</taxon>
        <taxon>Klebsiella</taxon>
        <taxon>Klebsiella pneumoniae complex</taxon>
    </lineage>
</organism>
<name>A0A927DQX8_KLEPN</name>
<dbReference type="AlphaFoldDB" id="A0A927DQX8"/>
<accession>A0A927DQX8</accession>
<reference evidence="2" key="1">
    <citation type="submission" date="2020-07" db="EMBL/GenBank/DDBJ databases">
        <title>Clinical and genomic characterization of carbapenemase-producing Enterobacterales causing secondary infections during the COVID-19 crisis at a New York City hospital.</title>
        <authorList>
            <person name="Gomez-Simmonds A."/>
            <person name="Annavajhala M.K."/>
            <person name="Uhlemann A.-C."/>
        </authorList>
    </citation>
    <scope>NUCLEOTIDE SEQUENCE</scope>
    <source>
        <strain evidence="2">NK1677</strain>
    </source>
</reference>
<feature type="region of interest" description="Disordered" evidence="1">
    <location>
        <begin position="34"/>
        <end position="63"/>
    </location>
</feature>
<dbReference type="EMBL" id="JACXTN010000001">
    <property type="protein sequence ID" value="MBD3709672.1"/>
    <property type="molecule type" value="Genomic_DNA"/>
</dbReference>
<sequence length="63" mass="6437">MTIVRISASASPAFASADQIPRQTVGYPDAVRIQRRGADAELPPPAPSCPGSPEPAPVSPAGR</sequence>
<comment type="caution">
    <text evidence="2">The sequence shown here is derived from an EMBL/GenBank/DDBJ whole genome shotgun (WGS) entry which is preliminary data.</text>
</comment>